<organism evidence="2 3">
    <name type="scientific">Kryptolebias marmoratus</name>
    <name type="common">Mangrove killifish</name>
    <name type="synonym">Rivulus marmoratus</name>
    <dbReference type="NCBI Taxonomy" id="37003"/>
    <lineage>
        <taxon>Eukaryota</taxon>
        <taxon>Metazoa</taxon>
        <taxon>Chordata</taxon>
        <taxon>Craniata</taxon>
        <taxon>Vertebrata</taxon>
        <taxon>Euteleostomi</taxon>
        <taxon>Actinopterygii</taxon>
        <taxon>Neopterygii</taxon>
        <taxon>Teleostei</taxon>
        <taxon>Neoteleostei</taxon>
        <taxon>Acanthomorphata</taxon>
        <taxon>Ovalentaria</taxon>
        <taxon>Atherinomorphae</taxon>
        <taxon>Cyprinodontiformes</taxon>
        <taxon>Rivulidae</taxon>
        <taxon>Kryptolebias</taxon>
    </lineage>
</organism>
<evidence type="ECO:0000259" key="1">
    <source>
        <dbReference type="PROSITE" id="PS50106"/>
    </source>
</evidence>
<reference evidence="2" key="2">
    <citation type="submission" date="2025-09" db="UniProtKB">
        <authorList>
            <consortium name="Ensembl"/>
        </authorList>
    </citation>
    <scope>IDENTIFICATION</scope>
</reference>
<dbReference type="SMART" id="SM00228">
    <property type="entry name" value="PDZ"/>
    <property type="match status" value="1"/>
</dbReference>
<dbReference type="Ensembl" id="ENSKMAT00000024616.1">
    <property type="protein sequence ID" value="ENSKMAP00000024310.1"/>
    <property type="gene ID" value="ENSKMAG00000018030.1"/>
</dbReference>
<dbReference type="SUPFAM" id="SSF50156">
    <property type="entry name" value="PDZ domain-like"/>
    <property type="match status" value="1"/>
</dbReference>
<feature type="domain" description="PDZ" evidence="1">
    <location>
        <begin position="16"/>
        <end position="87"/>
    </location>
</feature>
<dbReference type="InterPro" id="IPR036034">
    <property type="entry name" value="PDZ_sf"/>
</dbReference>
<sequence>MFNLGLYSIDYVCVNSLTIRMSCSGLGFSIVGGQDSARGQMGIFVKTIFLHGAAAADGRLKEGDEILEVNGESLQGLTHHQAIQIFKVNSVFSISLKSVPFLVFVYSLADLMVFFEEDSKEVLHNKFQFVFFSF</sequence>
<dbReference type="STRING" id="37003.ENSKMAP00000024310"/>
<evidence type="ECO:0000313" key="2">
    <source>
        <dbReference type="Ensembl" id="ENSKMAP00000024310.1"/>
    </source>
</evidence>
<dbReference type="Gene3D" id="2.30.42.10">
    <property type="match status" value="1"/>
</dbReference>
<dbReference type="PROSITE" id="PS50106">
    <property type="entry name" value="PDZ"/>
    <property type="match status" value="1"/>
</dbReference>
<name>A0A3Q3B5B4_KRYMA</name>
<dbReference type="InterPro" id="IPR001478">
    <property type="entry name" value="PDZ"/>
</dbReference>
<keyword evidence="3" id="KW-1185">Reference proteome</keyword>
<dbReference type="AlphaFoldDB" id="A0A3Q3B5B4"/>
<dbReference type="Pfam" id="PF00595">
    <property type="entry name" value="PDZ"/>
    <property type="match status" value="1"/>
</dbReference>
<dbReference type="Proteomes" id="UP000264800">
    <property type="component" value="Unplaced"/>
</dbReference>
<evidence type="ECO:0000313" key="3">
    <source>
        <dbReference type="Proteomes" id="UP000264800"/>
    </source>
</evidence>
<dbReference type="PANTHER" id="PTHR11324">
    <property type="entry name" value="IL16-RELATED"/>
    <property type="match status" value="1"/>
</dbReference>
<protein>
    <recommendedName>
        <fullName evidence="1">PDZ domain-containing protein</fullName>
    </recommendedName>
</protein>
<proteinExistence type="predicted"/>
<dbReference type="GeneTree" id="ENSGT00940000157749"/>
<accession>A0A3Q3B5B4</accession>
<dbReference type="PANTHER" id="PTHR11324:SF16">
    <property type="entry name" value="PDZ DOMAIN-CONTAINING PROTEIN 2"/>
    <property type="match status" value="1"/>
</dbReference>
<reference evidence="2" key="1">
    <citation type="submission" date="2025-08" db="UniProtKB">
        <authorList>
            <consortium name="Ensembl"/>
        </authorList>
    </citation>
    <scope>IDENTIFICATION</scope>
</reference>